<gene>
    <name evidence="2" type="ORF">HYN51_05125</name>
</gene>
<evidence type="ECO:0000313" key="2">
    <source>
        <dbReference type="EMBL" id="AWH87994.1"/>
    </source>
</evidence>
<dbReference type="AlphaFoldDB" id="A0A2Y9TX40"/>
<proteinExistence type="predicted"/>
<organism evidence="2 3">
    <name type="scientific">Limnobaculum parvum</name>
    <dbReference type="NCBI Taxonomy" id="2172103"/>
    <lineage>
        <taxon>Bacteria</taxon>
        <taxon>Pseudomonadati</taxon>
        <taxon>Pseudomonadota</taxon>
        <taxon>Gammaproteobacteria</taxon>
        <taxon>Enterobacterales</taxon>
        <taxon>Budviciaceae</taxon>
        <taxon>Limnobaculum</taxon>
    </lineage>
</organism>
<dbReference type="Pfam" id="PF10543">
    <property type="entry name" value="ORF6N"/>
    <property type="match status" value="1"/>
</dbReference>
<sequence length="190" mass="21707">MNNQLSVSSLPSITHNSQPVITTELLAQLYGADIVRIRQNHQRNTSRFVCGKHYFKVTGKDLDDLRVSLSYPQISPKTRTLILWTERGACRHAKMLETDQAWDVFEKLEDSYFQKRQEPTLSTRFLVSIENGRQTVMAVPEDACVMSVKGMAAKVATGEMYVTSEELYSFITAAVDQLYRRNEYLMNKSA</sequence>
<feature type="domain" description="KilA-N DNA-binding" evidence="1">
    <location>
        <begin position="13"/>
        <end position="95"/>
    </location>
</feature>
<protein>
    <submittedName>
        <fullName evidence="2">ORF6N domain-containing protein</fullName>
    </submittedName>
</protein>
<dbReference type="KEGG" id="lpv:HYN51_05125"/>
<dbReference type="RefSeq" id="WP_108900069.1">
    <property type="nucleotide sequence ID" value="NZ_CP029185.2"/>
</dbReference>
<dbReference type="InterPro" id="IPR018873">
    <property type="entry name" value="KilA-N_DNA-bd_domain"/>
</dbReference>
<dbReference type="OrthoDB" id="5574448at2"/>
<evidence type="ECO:0000313" key="3">
    <source>
        <dbReference type="Proteomes" id="UP000244908"/>
    </source>
</evidence>
<dbReference type="Proteomes" id="UP000244908">
    <property type="component" value="Chromosome"/>
</dbReference>
<keyword evidence="3" id="KW-1185">Reference proteome</keyword>
<dbReference type="EMBL" id="CP029185">
    <property type="protein sequence ID" value="AWH87994.1"/>
    <property type="molecule type" value="Genomic_DNA"/>
</dbReference>
<accession>A0A2Y9TX40</accession>
<evidence type="ECO:0000259" key="1">
    <source>
        <dbReference type="Pfam" id="PF10543"/>
    </source>
</evidence>
<reference evidence="2 3" key="1">
    <citation type="journal article" date="2019" name="Int. J. Syst. Evol. Microbiol.">
        <title>Limnobaculum parvum gen. nov., sp. nov., isolated from a freshwater lake.</title>
        <authorList>
            <person name="Baek C."/>
            <person name="Shin S.K."/>
            <person name="Yi H."/>
        </authorList>
    </citation>
    <scope>NUCLEOTIDE SEQUENCE [LARGE SCALE GENOMIC DNA]</scope>
    <source>
        <strain evidence="2 3">HYN0051</strain>
    </source>
</reference>
<name>A0A2Y9TX40_9GAMM</name>